<dbReference type="PROSITE" id="PS51710">
    <property type="entry name" value="G_OBG"/>
    <property type="match status" value="1"/>
</dbReference>
<dbReference type="Pfam" id="PF08438">
    <property type="entry name" value="YGR210-like_G4"/>
    <property type="match status" value="1"/>
</dbReference>
<dbReference type="InterPro" id="IPR027417">
    <property type="entry name" value="P-loop_NTPase"/>
</dbReference>
<dbReference type="AlphaFoldDB" id="A0AAD5XDM7"/>
<dbReference type="SUPFAM" id="SSF53474">
    <property type="entry name" value="alpha/beta-Hydrolases"/>
    <property type="match status" value="1"/>
</dbReference>
<dbReference type="InterPro" id="IPR006073">
    <property type="entry name" value="GTP-bd"/>
</dbReference>
<evidence type="ECO:0000313" key="5">
    <source>
        <dbReference type="Proteomes" id="UP001211907"/>
    </source>
</evidence>
<feature type="domain" description="RWD" evidence="2">
    <location>
        <begin position="248"/>
        <end position="358"/>
    </location>
</feature>
<gene>
    <name evidence="4" type="ORF">HK100_010859</name>
</gene>
<dbReference type="Gene3D" id="3.40.50.1820">
    <property type="entry name" value="alpha/beta hydrolase"/>
    <property type="match status" value="1"/>
</dbReference>
<keyword evidence="5" id="KW-1185">Reference proteome</keyword>
<dbReference type="PANTHER" id="PTHR23305">
    <property type="entry name" value="OBG GTPASE FAMILY"/>
    <property type="match status" value="1"/>
</dbReference>
<evidence type="ECO:0000313" key="4">
    <source>
        <dbReference type="EMBL" id="KAJ3125333.1"/>
    </source>
</evidence>
<keyword evidence="1" id="KW-0547">Nucleotide-binding</keyword>
<dbReference type="CDD" id="cd23823">
    <property type="entry name" value="RWD_GCN2"/>
    <property type="match status" value="1"/>
</dbReference>
<organism evidence="4 5">
    <name type="scientific">Physocladia obscura</name>
    <dbReference type="NCBI Taxonomy" id="109957"/>
    <lineage>
        <taxon>Eukaryota</taxon>
        <taxon>Fungi</taxon>
        <taxon>Fungi incertae sedis</taxon>
        <taxon>Chytridiomycota</taxon>
        <taxon>Chytridiomycota incertae sedis</taxon>
        <taxon>Chytridiomycetes</taxon>
        <taxon>Chytridiales</taxon>
        <taxon>Chytriomycetaceae</taxon>
        <taxon>Physocladia</taxon>
    </lineage>
</organism>
<dbReference type="GO" id="GO:0005737">
    <property type="term" value="C:cytoplasm"/>
    <property type="evidence" value="ECO:0007669"/>
    <property type="project" value="TreeGrafter"/>
</dbReference>
<evidence type="ECO:0000259" key="3">
    <source>
        <dbReference type="PROSITE" id="PS51710"/>
    </source>
</evidence>
<dbReference type="InterPro" id="IPR006575">
    <property type="entry name" value="RWD_dom"/>
</dbReference>
<comment type="caution">
    <text evidence="4">The sequence shown here is derived from an EMBL/GenBank/DDBJ whole genome shotgun (WGS) entry which is preliminary data.</text>
</comment>
<dbReference type="Pfam" id="PF03959">
    <property type="entry name" value="FSH1"/>
    <property type="match status" value="1"/>
</dbReference>
<evidence type="ECO:0000256" key="1">
    <source>
        <dbReference type="ARBA" id="ARBA00022741"/>
    </source>
</evidence>
<dbReference type="Gene3D" id="3.10.110.10">
    <property type="entry name" value="Ubiquitin Conjugating Enzyme"/>
    <property type="match status" value="1"/>
</dbReference>
<evidence type="ECO:0000259" key="2">
    <source>
        <dbReference type="PROSITE" id="PS50908"/>
    </source>
</evidence>
<dbReference type="EMBL" id="JADGJH010000616">
    <property type="protein sequence ID" value="KAJ3125333.1"/>
    <property type="molecule type" value="Genomic_DNA"/>
</dbReference>
<dbReference type="SMART" id="SM00591">
    <property type="entry name" value="RWD"/>
    <property type="match status" value="1"/>
</dbReference>
<dbReference type="Gene3D" id="3.40.50.300">
    <property type="entry name" value="P-loop containing nucleotide triphosphate hydrolases"/>
    <property type="match status" value="1"/>
</dbReference>
<dbReference type="Pfam" id="PF05773">
    <property type="entry name" value="RWD"/>
    <property type="match status" value="1"/>
</dbReference>
<dbReference type="InterPro" id="IPR031167">
    <property type="entry name" value="G_OBG"/>
</dbReference>
<dbReference type="GO" id="GO:0016887">
    <property type="term" value="F:ATP hydrolysis activity"/>
    <property type="evidence" value="ECO:0007669"/>
    <property type="project" value="TreeGrafter"/>
</dbReference>
<dbReference type="GO" id="GO:0005525">
    <property type="term" value="F:GTP binding"/>
    <property type="evidence" value="ECO:0007669"/>
    <property type="project" value="InterPro"/>
</dbReference>
<name>A0AAD5XDM7_9FUNG</name>
<protein>
    <submittedName>
        <fullName evidence="4">Uncharacterized protein</fullName>
    </submittedName>
</protein>
<dbReference type="InterPro" id="IPR013646">
    <property type="entry name" value="YGR210-like_G4"/>
</dbReference>
<dbReference type="InterPro" id="IPR029058">
    <property type="entry name" value="AB_hydrolase_fold"/>
</dbReference>
<reference evidence="4" key="1">
    <citation type="submission" date="2020-05" db="EMBL/GenBank/DDBJ databases">
        <title>Phylogenomic resolution of chytrid fungi.</title>
        <authorList>
            <person name="Stajich J.E."/>
            <person name="Amses K."/>
            <person name="Simmons R."/>
            <person name="Seto K."/>
            <person name="Myers J."/>
            <person name="Bonds A."/>
            <person name="Quandt C.A."/>
            <person name="Barry K."/>
            <person name="Liu P."/>
            <person name="Grigoriev I."/>
            <person name="Longcore J.E."/>
            <person name="James T.Y."/>
        </authorList>
    </citation>
    <scope>NUCLEOTIDE SEQUENCE</scope>
    <source>
        <strain evidence="4">JEL0513</strain>
    </source>
</reference>
<dbReference type="SUPFAM" id="SSF54495">
    <property type="entry name" value="UBC-like"/>
    <property type="match status" value="1"/>
</dbReference>
<feature type="domain" description="OBG-type G" evidence="3">
    <location>
        <begin position="411"/>
        <end position="686"/>
    </location>
</feature>
<dbReference type="Proteomes" id="UP001211907">
    <property type="component" value="Unassembled WGS sequence"/>
</dbReference>
<dbReference type="SUPFAM" id="SSF52540">
    <property type="entry name" value="P-loop containing nucleoside triphosphate hydrolases"/>
    <property type="match status" value="1"/>
</dbReference>
<dbReference type="InterPro" id="IPR016135">
    <property type="entry name" value="UBQ-conjugating_enzyme/RWD"/>
</dbReference>
<sequence>MSVGPRILALHGSRQTADIFRERLQRLEDELVAEGAVVVYINGPVELALEPGDSVALRSWFVDKRCGGCESGGGCSLNDDNDNDAGSVCVCAALQSLRDTWRRLGPFDGIIAFSAGAQAATLVAQSQSQSQSRLSSALLGLSWLLLCGAPPPPPLCRLETVNPLETQKSLSLLVSPHIRSLHVYGARDTLVTPSSSCAFANAVFHNSSHLLHDQAHSFPVRRHDIEQYLSFIHHACVPLPEFADLRVDEIASLEAIYPDELEIVSADSPYNGIQIITYSVESEHNNINIKLKLVFRLSSSYPATFPSISIVHEMGMLEFSCSTENALLNAIHSAIFPLLGSVMIFDAISAATQFLDYLNMGAITVPELEQISDTERDSAVNNFLEISPLPHSSSNSMSNFKSKNSRGKWKHTIGLVGKPSAGKSTFFNAATKSLQAKMASHPFTTIDPNVAQGDWTVPSSFVPKKWIAEGKEVTLPCVIKDVAGLVPGAWEGRGRGNKFLNDLCDADVLIHIVDASGLSDSDGNILPEDTPTPTDPLQDIKWVRNELFQWIYNNIHKKWDSILKRPERLPGMFSGYHAPQWLVAEVLESTGFNPAVQPQYARQFWSVKKLEDAVNQFLDARFPMLLAMNKAEMTPSAGNIERVRKVFGSDVGASNNSESVQIVVPVCAVAELWLQGQQAAGTVEYIASVFGSKTIVVQKAEFETDQDQEQWKQVEKLIDMFNGTGVNAALSAAVMMRPPVFCYPVQDLDSLKPIVHNGSNGSCLTMKPGSTVNDVFELLAHGSDATLAGQFVRAEAVAFDGLGKRPVRKDNEVDDNIAIIKFMSNRKSRWQSHANKG</sequence>
<dbReference type="PANTHER" id="PTHR23305:SF1">
    <property type="entry name" value="OBG-TYPE G DOMAIN-CONTAINING PROTEIN"/>
    <property type="match status" value="1"/>
</dbReference>
<accession>A0AAD5XDM7</accession>
<dbReference type="InterPro" id="IPR005645">
    <property type="entry name" value="FSH-like_dom"/>
</dbReference>
<dbReference type="PROSITE" id="PS50908">
    <property type="entry name" value="RWD"/>
    <property type="match status" value="1"/>
</dbReference>
<dbReference type="PRINTS" id="PR00326">
    <property type="entry name" value="GTP1OBG"/>
</dbReference>
<proteinExistence type="predicted"/>
<dbReference type="Gene3D" id="1.10.8.470">
    <property type="match status" value="1"/>
</dbReference>
<dbReference type="Pfam" id="PF01926">
    <property type="entry name" value="MMR_HSR1"/>
    <property type="match status" value="1"/>
</dbReference>